<evidence type="ECO:0000256" key="1">
    <source>
        <dbReference type="SAM" id="MobiDB-lite"/>
    </source>
</evidence>
<evidence type="ECO:0000256" key="2">
    <source>
        <dbReference type="SAM" id="Phobius"/>
    </source>
</evidence>
<proteinExistence type="predicted"/>
<dbReference type="PATRIC" id="fig|742823.3.peg.729"/>
<reference evidence="3 4" key="1">
    <citation type="submission" date="2012-05" db="EMBL/GenBank/DDBJ databases">
        <title>The Genome Sequence of Sutterella wadsworthensis 2_1_59BFAA.</title>
        <authorList>
            <consortium name="The Broad Institute Genome Sequencing Platform"/>
            <person name="Earl A."/>
            <person name="Ward D."/>
            <person name="Feldgarden M."/>
            <person name="Gevers D."/>
            <person name="Daigneault M."/>
            <person name="Strauss J."/>
            <person name="Allen-Vercoe E."/>
            <person name="Walker B."/>
            <person name="Young S.K."/>
            <person name="Zeng Q."/>
            <person name="Gargeya S."/>
            <person name="Fitzgerald M."/>
            <person name="Haas B."/>
            <person name="Abouelleil A."/>
            <person name="Alvarado L."/>
            <person name="Arachchi H.M."/>
            <person name="Berlin A.M."/>
            <person name="Chapman S.B."/>
            <person name="Goldberg J."/>
            <person name="Griggs A."/>
            <person name="Gujja S."/>
            <person name="Hansen M."/>
            <person name="Howarth C."/>
            <person name="Imamovic A."/>
            <person name="Larimer J."/>
            <person name="McCowen C."/>
            <person name="Montmayeur A."/>
            <person name="Murphy C."/>
            <person name="Neiman D."/>
            <person name="Pearson M."/>
            <person name="Priest M."/>
            <person name="Roberts A."/>
            <person name="Saif S."/>
            <person name="Shea T."/>
            <person name="Sisk P."/>
            <person name="Sykes S."/>
            <person name="Wortman J."/>
            <person name="Nusbaum C."/>
            <person name="Birren B."/>
        </authorList>
    </citation>
    <scope>NUCLEOTIDE SEQUENCE [LARGE SCALE GENOMIC DNA]</scope>
    <source>
        <strain evidence="3 4">2_1_59BFAA</strain>
    </source>
</reference>
<dbReference type="Proteomes" id="UP000005835">
    <property type="component" value="Unassembled WGS sequence"/>
</dbReference>
<organism evidence="3 4">
    <name type="scientific">Sutterella wadsworthensis 2_1_59BFAA</name>
    <dbReference type="NCBI Taxonomy" id="742823"/>
    <lineage>
        <taxon>Bacteria</taxon>
        <taxon>Pseudomonadati</taxon>
        <taxon>Pseudomonadota</taxon>
        <taxon>Betaproteobacteria</taxon>
        <taxon>Burkholderiales</taxon>
        <taxon>Sutterellaceae</taxon>
        <taxon>Sutterella</taxon>
    </lineage>
</organism>
<keyword evidence="2" id="KW-1133">Transmembrane helix</keyword>
<accession>K1JNQ2</accession>
<sequence length="122" mass="13623">MPLYVFQTSGNPFVRILIGLVSFAVLVGLGFLMLPVVLAVIAAVMVMGLVAWGWAWWKARQAGGTTDWYEAMSRAAASRQASEQGAREDVRETRTETTVLSIKTSDNKKWKMNDVEDIEERK</sequence>
<feature type="compositionally biased region" description="Basic and acidic residues" evidence="1">
    <location>
        <begin position="85"/>
        <end position="95"/>
    </location>
</feature>
<feature type="region of interest" description="Disordered" evidence="1">
    <location>
        <begin position="78"/>
        <end position="98"/>
    </location>
</feature>
<name>K1JNQ2_9BURK</name>
<gene>
    <name evidence="3" type="ORF">HMPREF9465_00724</name>
</gene>
<keyword evidence="2" id="KW-0472">Membrane</keyword>
<evidence type="ECO:0000313" key="4">
    <source>
        <dbReference type="Proteomes" id="UP000005835"/>
    </source>
</evidence>
<dbReference type="AlphaFoldDB" id="K1JNQ2"/>
<protein>
    <submittedName>
        <fullName evidence="3">Uncharacterized protein</fullName>
    </submittedName>
</protein>
<keyword evidence="4" id="KW-1185">Reference proteome</keyword>
<feature type="transmembrane region" description="Helical" evidence="2">
    <location>
        <begin position="12"/>
        <end position="31"/>
    </location>
</feature>
<dbReference type="RefSeq" id="WP_005434223.1">
    <property type="nucleotide sequence ID" value="NZ_JH815514.1"/>
</dbReference>
<comment type="caution">
    <text evidence="3">The sequence shown here is derived from an EMBL/GenBank/DDBJ whole genome shotgun (WGS) entry which is preliminary data.</text>
</comment>
<keyword evidence="2" id="KW-0812">Transmembrane</keyword>
<dbReference type="eggNOG" id="ENOG5030YFD">
    <property type="taxonomic scope" value="Bacteria"/>
</dbReference>
<dbReference type="EMBL" id="ADMG01000017">
    <property type="protein sequence ID" value="EKB31856.1"/>
    <property type="molecule type" value="Genomic_DNA"/>
</dbReference>
<evidence type="ECO:0000313" key="3">
    <source>
        <dbReference type="EMBL" id="EKB31856.1"/>
    </source>
</evidence>
<feature type="transmembrane region" description="Helical" evidence="2">
    <location>
        <begin position="37"/>
        <end position="57"/>
    </location>
</feature>
<dbReference type="HOGENOM" id="CLU_2025578_0_0_4"/>